<name>A0A1X0P2B8_9TRYP</name>
<comment type="caution">
    <text evidence="2">The sequence shown here is derived from an EMBL/GenBank/DDBJ whole genome shotgun (WGS) entry which is preliminary data.</text>
</comment>
<keyword evidence="3" id="KW-1185">Reference proteome</keyword>
<dbReference type="GeneID" id="39984112"/>
<feature type="region of interest" description="Disordered" evidence="1">
    <location>
        <begin position="50"/>
        <end position="80"/>
    </location>
</feature>
<evidence type="ECO:0000313" key="2">
    <source>
        <dbReference type="EMBL" id="ORC90669.1"/>
    </source>
</evidence>
<proteinExistence type="predicted"/>
<evidence type="ECO:0000256" key="1">
    <source>
        <dbReference type="SAM" id="MobiDB-lite"/>
    </source>
</evidence>
<accession>A0A1X0P2B8</accession>
<dbReference type="Proteomes" id="UP000192257">
    <property type="component" value="Unassembled WGS sequence"/>
</dbReference>
<sequence length="144" mass="16402">MSQLIPVGMPLRFGTPIMASKLQTLGSENNSQEEKRAVFPFSIQKMKLRRKKPPGQYILLRSKPHYPGNRPNPPNALRMRSPACVSFPSAQFCGNNETPLEQEAARRRHAKIEDLRREKGVGPPWGREVGTNRFQMKTIKEECC</sequence>
<reference evidence="2 3" key="1">
    <citation type="submission" date="2017-03" db="EMBL/GenBank/DDBJ databases">
        <title>An alternative strategy for trypanosome survival in the mammalian bloodstream revealed through genome and transcriptome analysis of the ubiquitous bovine parasite Trypanosoma (Megatrypanum) theileri.</title>
        <authorList>
            <person name="Kelly S."/>
            <person name="Ivens A."/>
            <person name="Mott A."/>
            <person name="O'Neill E."/>
            <person name="Emms D."/>
            <person name="Macleod O."/>
            <person name="Voorheis P."/>
            <person name="Matthews J."/>
            <person name="Matthews K."/>
            <person name="Carrington M."/>
        </authorList>
    </citation>
    <scope>NUCLEOTIDE SEQUENCE [LARGE SCALE GENOMIC DNA]</scope>
    <source>
        <strain evidence="2">Edinburgh</strain>
    </source>
</reference>
<protein>
    <submittedName>
        <fullName evidence="2">Uncharacterized protein</fullName>
    </submittedName>
</protein>
<dbReference type="VEuPathDB" id="TriTrypDB:TM35_000084670"/>
<dbReference type="AlphaFoldDB" id="A0A1X0P2B8"/>
<dbReference type="RefSeq" id="XP_028884735.1">
    <property type="nucleotide sequence ID" value="XM_029024332.1"/>
</dbReference>
<dbReference type="EMBL" id="NBCO01000008">
    <property type="protein sequence ID" value="ORC90669.1"/>
    <property type="molecule type" value="Genomic_DNA"/>
</dbReference>
<gene>
    <name evidence="2" type="ORF">TM35_000084670</name>
</gene>
<evidence type="ECO:0000313" key="3">
    <source>
        <dbReference type="Proteomes" id="UP000192257"/>
    </source>
</evidence>
<organism evidence="2 3">
    <name type="scientific">Trypanosoma theileri</name>
    <dbReference type="NCBI Taxonomy" id="67003"/>
    <lineage>
        <taxon>Eukaryota</taxon>
        <taxon>Discoba</taxon>
        <taxon>Euglenozoa</taxon>
        <taxon>Kinetoplastea</taxon>
        <taxon>Metakinetoplastina</taxon>
        <taxon>Trypanosomatida</taxon>
        <taxon>Trypanosomatidae</taxon>
        <taxon>Trypanosoma</taxon>
    </lineage>
</organism>